<dbReference type="SUPFAM" id="SSF81321">
    <property type="entry name" value="Family A G protein-coupled receptor-like"/>
    <property type="match status" value="2"/>
</dbReference>
<evidence type="ECO:0000256" key="4">
    <source>
        <dbReference type="ARBA" id="ARBA00022989"/>
    </source>
</evidence>
<reference evidence="7" key="1">
    <citation type="submission" date="2023-06" db="EMBL/GenBank/DDBJ databases">
        <authorList>
            <person name="Delattre M."/>
        </authorList>
    </citation>
    <scope>NUCLEOTIDE SEQUENCE</scope>
    <source>
        <strain evidence="7">AF72</strain>
    </source>
</reference>
<feature type="transmembrane region" description="Helical" evidence="6">
    <location>
        <begin position="606"/>
        <end position="627"/>
    </location>
</feature>
<evidence type="ECO:0000313" key="8">
    <source>
        <dbReference type="Proteomes" id="UP001177023"/>
    </source>
</evidence>
<feature type="transmembrane region" description="Helical" evidence="6">
    <location>
        <begin position="99"/>
        <end position="122"/>
    </location>
</feature>
<comment type="caution">
    <text evidence="7">The sequence shown here is derived from an EMBL/GenBank/DDBJ whole genome shotgun (WGS) entry which is preliminary data.</text>
</comment>
<feature type="transmembrane region" description="Helical" evidence="6">
    <location>
        <begin position="566"/>
        <end position="590"/>
    </location>
</feature>
<feature type="transmembrane region" description="Helical" evidence="6">
    <location>
        <begin position="280"/>
        <end position="301"/>
    </location>
</feature>
<dbReference type="InterPro" id="IPR019421">
    <property type="entry name" value="7TM_GPCR_serpentine_rcpt_Srd"/>
</dbReference>
<evidence type="ECO:0008006" key="9">
    <source>
        <dbReference type="Google" id="ProtNLM"/>
    </source>
</evidence>
<sequence>MPDLPFTPTRATIMNNLHTALDICSVLFNGPLLFLIVVFTKKSFRSYSIILGFMTLADFVLGFAGGFTVARSIPVGYTLVYQFHGTCRSTSAESCINGLAVILHCFSFIYTLLPLAFWYRYLVIKNESRKKLRVFLYCLVLYIPAAVGMVGFAKGTSPPEVIRKILATKKNGSLYPDDPEIAVIMGYEDMTTQYNLALSLWICAPIIPAYMISIYCRFRSLRHLDKDSGMSGRAKKAQRSVLNAVTFQLFTPLLAISQLFEHFWIQYQLPGHSSLFYLEELLFIFVSLSSTLNPIITIFCVTPYRKQVEKLVLGKILGREVETTRIYSEATNSATTAILIDSHIVIDTLSVLFNGTLLYLIIFCTAKSFRSYSVILGCSTFTEFLLALAAGFTLTRVLAVENTLGYQFHGLCRKFSAQICMDAHSVIMHCYSYAQIMLPLSFWYRHRVLTVGPVKPARLAVYCLIAYIPAFLVLVGFASGTSPPEVIYKIIATKKNSSLWPDDPEIAAIIGYEDMTSPYNLVITMWICTPIAPGYVISIFYRCRILRKLHAHSSMSPKTLRAQKNLVKALTLQSVTPLLTMSLSTGFLWMQYRLPGHVHLFFLEEYAFILVALTSMINPCIIIYYVLPYRKRVQRLLFFWKRKNDPKSKIYGETALSHTRDSNLQTTQELF</sequence>
<keyword evidence="8" id="KW-1185">Reference proteome</keyword>
<feature type="transmembrane region" description="Helical" evidence="6">
    <location>
        <begin position="20"/>
        <end position="40"/>
    </location>
</feature>
<evidence type="ECO:0000256" key="5">
    <source>
        <dbReference type="ARBA" id="ARBA00023136"/>
    </source>
</evidence>
<dbReference type="Gene3D" id="1.20.1070.10">
    <property type="entry name" value="Rhodopsin 7-helix transmembrane proteins"/>
    <property type="match status" value="2"/>
</dbReference>
<feature type="transmembrane region" description="Helical" evidence="6">
    <location>
        <begin position="134"/>
        <end position="153"/>
    </location>
</feature>
<feature type="transmembrane region" description="Helical" evidence="6">
    <location>
        <begin position="239"/>
        <end position="260"/>
    </location>
</feature>
<comment type="subcellular location">
    <subcellularLocation>
        <location evidence="1">Membrane</location>
        <topology evidence="1">Multi-pass membrane protein</topology>
    </subcellularLocation>
</comment>
<dbReference type="PANTHER" id="PTHR22945">
    <property type="entry name" value="SERPENTINE RECEPTOR, CLASS D DELTA"/>
    <property type="match status" value="1"/>
</dbReference>
<evidence type="ECO:0000256" key="6">
    <source>
        <dbReference type="SAM" id="Phobius"/>
    </source>
</evidence>
<name>A0AA36C9M4_9BILA</name>
<dbReference type="Pfam" id="PF10317">
    <property type="entry name" value="7TM_GPCR_Srd"/>
    <property type="match status" value="2"/>
</dbReference>
<feature type="transmembrane region" description="Helical" evidence="6">
    <location>
        <begin position="374"/>
        <end position="394"/>
    </location>
</feature>
<keyword evidence="3 6" id="KW-0812">Transmembrane</keyword>
<proteinExistence type="inferred from homology"/>
<keyword evidence="4 6" id="KW-1133">Transmembrane helix</keyword>
<feature type="non-terminal residue" evidence="7">
    <location>
        <position position="671"/>
    </location>
</feature>
<feature type="transmembrane region" description="Helical" evidence="6">
    <location>
        <begin position="459"/>
        <end position="478"/>
    </location>
</feature>
<feature type="transmembrane region" description="Helical" evidence="6">
    <location>
        <begin position="523"/>
        <end position="545"/>
    </location>
</feature>
<evidence type="ECO:0000256" key="2">
    <source>
        <dbReference type="ARBA" id="ARBA00009166"/>
    </source>
</evidence>
<feature type="transmembrane region" description="Helical" evidence="6">
    <location>
        <begin position="198"/>
        <end position="218"/>
    </location>
</feature>
<evidence type="ECO:0000256" key="3">
    <source>
        <dbReference type="ARBA" id="ARBA00022692"/>
    </source>
</evidence>
<comment type="similarity">
    <text evidence="2">Belongs to the nematode receptor-like protein srd family.</text>
</comment>
<organism evidence="7 8">
    <name type="scientific">Mesorhabditis spiculigera</name>
    <dbReference type="NCBI Taxonomy" id="96644"/>
    <lineage>
        <taxon>Eukaryota</taxon>
        <taxon>Metazoa</taxon>
        <taxon>Ecdysozoa</taxon>
        <taxon>Nematoda</taxon>
        <taxon>Chromadorea</taxon>
        <taxon>Rhabditida</taxon>
        <taxon>Rhabditina</taxon>
        <taxon>Rhabditomorpha</taxon>
        <taxon>Rhabditoidea</taxon>
        <taxon>Rhabditidae</taxon>
        <taxon>Mesorhabditinae</taxon>
        <taxon>Mesorhabditis</taxon>
    </lineage>
</organism>
<gene>
    <name evidence="7" type="ORF">MSPICULIGERA_LOCUS3038</name>
</gene>
<keyword evidence="5 6" id="KW-0472">Membrane</keyword>
<feature type="transmembrane region" description="Helical" evidence="6">
    <location>
        <begin position="47"/>
        <end position="70"/>
    </location>
</feature>
<dbReference type="Proteomes" id="UP001177023">
    <property type="component" value="Unassembled WGS sequence"/>
</dbReference>
<protein>
    <recommendedName>
        <fullName evidence="9">G protein-coupled receptor</fullName>
    </recommendedName>
</protein>
<dbReference type="EMBL" id="CATQJA010000862">
    <property type="protein sequence ID" value="CAJ0564358.1"/>
    <property type="molecule type" value="Genomic_DNA"/>
</dbReference>
<dbReference type="GO" id="GO:0016020">
    <property type="term" value="C:membrane"/>
    <property type="evidence" value="ECO:0007669"/>
    <property type="project" value="UniProtKB-SubCell"/>
</dbReference>
<dbReference type="AlphaFoldDB" id="A0AA36C9M4"/>
<evidence type="ECO:0000313" key="7">
    <source>
        <dbReference type="EMBL" id="CAJ0564358.1"/>
    </source>
</evidence>
<evidence type="ECO:0000256" key="1">
    <source>
        <dbReference type="ARBA" id="ARBA00004141"/>
    </source>
</evidence>
<dbReference type="InterPro" id="IPR050920">
    <property type="entry name" value="Nematode_rcpt-like_delta"/>
</dbReference>
<accession>A0AA36C9M4</accession>
<dbReference type="PANTHER" id="PTHR22945:SF40">
    <property type="entry name" value="SERPENTINE RECEPTOR, CLASS D (DELTA)-RELATED"/>
    <property type="match status" value="1"/>
</dbReference>